<dbReference type="Proteomes" id="UP000694892">
    <property type="component" value="Chromosome 3S"/>
</dbReference>
<evidence type="ECO:0000313" key="1">
    <source>
        <dbReference type="EMBL" id="OCT86447.1"/>
    </source>
</evidence>
<accession>A0A974HQ69</accession>
<sequence>MTIYCPMGWEANIFFEAQSWVVKSVANLSVITCPSVLGCIVSSAAVAWPCGPVGVILQWMCPISFPTNTGAGS</sequence>
<proteinExistence type="predicted"/>
<name>A0A974HQ69_XENLA</name>
<gene>
    <name evidence="1" type="ORF">XELAEV_18020130mg</name>
</gene>
<reference evidence="2" key="1">
    <citation type="journal article" date="2016" name="Nature">
        <title>Genome evolution in the allotetraploid frog Xenopus laevis.</title>
        <authorList>
            <person name="Session A.M."/>
            <person name="Uno Y."/>
            <person name="Kwon T."/>
            <person name="Chapman J.A."/>
            <person name="Toyoda A."/>
            <person name="Takahashi S."/>
            <person name="Fukui A."/>
            <person name="Hikosaka A."/>
            <person name="Suzuki A."/>
            <person name="Kondo M."/>
            <person name="van Heeringen S.J."/>
            <person name="Quigley I."/>
            <person name="Heinz S."/>
            <person name="Ogino H."/>
            <person name="Ochi H."/>
            <person name="Hellsten U."/>
            <person name="Lyons J.B."/>
            <person name="Simakov O."/>
            <person name="Putnam N."/>
            <person name="Stites J."/>
            <person name="Kuroki Y."/>
            <person name="Tanaka T."/>
            <person name="Michiue T."/>
            <person name="Watanabe M."/>
            <person name="Bogdanovic O."/>
            <person name="Lister R."/>
            <person name="Georgiou G."/>
            <person name="Paranjpe S.S."/>
            <person name="van Kruijsbergen I."/>
            <person name="Shu S."/>
            <person name="Carlson J."/>
            <person name="Kinoshita T."/>
            <person name="Ohta Y."/>
            <person name="Mawaribuchi S."/>
            <person name="Jenkins J."/>
            <person name="Grimwood J."/>
            <person name="Schmutz J."/>
            <person name="Mitros T."/>
            <person name="Mozaffari S.V."/>
            <person name="Suzuki Y."/>
            <person name="Haramoto Y."/>
            <person name="Yamamoto T.S."/>
            <person name="Takagi C."/>
            <person name="Heald R."/>
            <person name="Miller K."/>
            <person name="Haudenschild C."/>
            <person name="Kitzman J."/>
            <person name="Nakayama T."/>
            <person name="Izutsu Y."/>
            <person name="Robert J."/>
            <person name="Fortriede J."/>
            <person name="Burns K."/>
            <person name="Lotay V."/>
            <person name="Karimi K."/>
            <person name="Yasuoka Y."/>
            <person name="Dichmann D.S."/>
            <person name="Flajnik M.F."/>
            <person name="Houston D.W."/>
            <person name="Shendure J."/>
            <person name="DuPasquier L."/>
            <person name="Vize P.D."/>
            <person name="Zorn A.M."/>
            <person name="Ito M."/>
            <person name="Marcotte E.M."/>
            <person name="Wallingford J.B."/>
            <person name="Ito Y."/>
            <person name="Asashima M."/>
            <person name="Ueno N."/>
            <person name="Matsuda Y."/>
            <person name="Veenstra G.J."/>
            <person name="Fujiyama A."/>
            <person name="Harland R.M."/>
            <person name="Taira M."/>
            <person name="Rokhsar D.S."/>
        </authorList>
    </citation>
    <scope>NUCLEOTIDE SEQUENCE [LARGE SCALE GENOMIC DNA]</scope>
    <source>
        <strain evidence="2">J</strain>
    </source>
</reference>
<dbReference type="AlphaFoldDB" id="A0A974HQ69"/>
<evidence type="ECO:0000313" key="2">
    <source>
        <dbReference type="Proteomes" id="UP000694892"/>
    </source>
</evidence>
<organism evidence="1 2">
    <name type="scientific">Xenopus laevis</name>
    <name type="common">African clawed frog</name>
    <dbReference type="NCBI Taxonomy" id="8355"/>
    <lineage>
        <taxon>Eukaryota</taxon>
        <taxon>Metazoa</taxon>
        <taxon>Chordata</taxon>
        <taxon>Craniata</taxon>
        <taxon>Vertebrata</taxon>
        <taxon>Euteleostomi</taxon>
        <taxon>Amphibia</taxon>
        <taxon>Batrachia</taxon>
        <taxon>Anura</taxon>
        <taxon>Pipoidea</taxon>
        <taxon>Pipidae</taxon>
        <taxon>Xenopodinae</taxon>
        <taxon>Xenopus</taxon>
        <taxon>Xenopus</taxon>
    </lineage>
</organism>
<dbReference type="EMBL" id="CM004471">
    <property type="protein sequence ID" value="OCT86447.1"/>
    <property type="molecule type" value="Genomic_DNA"/>
</dbReference>
<protein>
    <submittedName>
        <fullName evidence="1">Uncharacterized protein</fullName>
    </submittedName>
</protein>